<dbReference type="PANTHER" id="PTHR33281:SF19">
    <property type="entry name" value="VOLTAGE-DEPENDENT ANION CHANNEL-FORMING PROTEIN YNEE"/>
    <property type="match status" value="1"/>
</dbReference>
<dbReference type="GO" id="GO:0005254">
    <property type="term" value="F:chloride channel activity"/>
    <property type="evidence" value="ECO:0007669"/>
    <property type="project" value="InterPro"/>
</dbReference>
<evidence type="ECO:0000256" key="1">
    <source>
        <dbReference type="ARBA" id="ARBA00004651"/>
    </source>
</evidence>
<keyword evidence="7 8" id="KW-0472">Membrane</keyword>
<evidence type="ECO:0000256" key="3">
    <source>
        <dbReference type="ARBA" id="ARBA00022475"/>
    </source>
</evidence>
<organism evidence="9">
    <name type="scientific">Tetraselmis chuii</name>
    <dbReference type="NCBI Taxonomy" id="63592"/>
    <lineage>
        <taxon>Eukaryota</taxon>
        <taxon>Viridiplantae</taxon>
        <taxon>Chlorophyta</taxon>
        <taxon>core chlorophytes</taxon>
        <taxon>Chlorodendrophyceae</taxon>
        <taxon>Chlorodendrales</taxon>
        <taxon>Chlorodendraceae</taxon>
        <taxon>Tetraselmis</taxon>
    </lineage>
</organism>
<keyword evidence="2" id="KW-0813">Transport</keyword>
<proteinExistence type="predicted"/>
<gene>
    <name evidence="9" type="ORF">TCHU04912_LOCUS21644</name>
</gene>
<evidence type="ECO:0000256" key="2">
    <source>
        <dbReference type="ARBA" id="ARBA00022448"/>
    </source>
</evidence>
<name>A0A7S1T7K7_9CHLO</name>
<dbReference type="PANTHER" id="PTHR33281">
    <property type="entry name" value="UPF0187 PROTEIN YNEE"/>
    <property type="match status" value="1"/>
</dbReference>
<accession>A0A7S1T7K7</accession>
<reference evidence="9" key="1">
    <citation type="submission" date="2021-01" db="EMBL/GenBank/DDBJ databases">
        <authorList>
            <person name="Corre E."/>
            <person name="Pelletier E."/>
            <person name="Niang G."/>
            <person name="Scheremetjew M."/>
            <person name="Finn R."/>
            <person name="Kale V."/>
            <person name="Holt S."/>
            <person name="Cochrane G."/>
            <person name="Meng A."/>
            <person name="Brown T."/>
            <person name="Cohen L."/>
        </authorList>
    </citation>
    <scope>NUCLEOTIDE SEQUENCE</scope>
    <source>
        <strain evidence="9">PLY429</strain>
    </source>
</reference>
<dbReference type="Pfam" id="PF25539">
    <property type="entry name" value="Bestrophin_2"/>
    <property type="match status" value="1"/>
</dbReference>
<keyword evidence="3" id="KW-1003">Cell membrane</keyword>
<keyword evidence="5 8" id="KW-1133">Transmembrane helix</keyword>
<evidence type="ECO:0000256" key="6">
    <source>
        <dbReference type="ARBA" id="ARBA00023065"/>
    </source>
</evidence>
<dbReference type="GO" id="GO:0005886">
    <property type="term" value="C:plasma membrane"/>
    <property type="evidence" value="ECO:0007669"/>
    <property type="project" value="UniProtKB-SubCell"/>
</dbReference>
<dbReference type="AlphaFoldDB" id="A0A7S1T7K7"/>
<evidence type="ECO:0008006" key="10">
    <source>
        <dbReference type="Google" id="ProtNLM"/>
    </source>
</evidence>
<evidence type="ECO:0000256" key="7">
    <source>
        <dbReference type="ARBA" id="ARBA00023136"/>
    </source>
</evidence>
<dbReference type="InterPro" id="IPR044669">
    <property type="entry name" value="YneE/VCCN1/2-like"/>
</dbReference>
<comment type="subcellular location">
    <subcellularLocation>
        <location evidence="1">Cell membrane</location>
        <topology evidence="1">Multi-pass membrane protein</topology>
    </subcellularLocation>
</comment>
<sequence>MGVTRRWSLVTSMYLPSEYHDRCSRYIKVWCMLMKSRVRPGRSRKDPNDKTAYRDDPEKFVRAYLEKEEADAVMNETNKPLVMVIKMYALVASLHSGLPITVHQHLQGLLDEMGAVQGCCERLQSTPMPISYTRHTSRCLGLWLITLPLAMWPVCGLASIPLVLLITYVLLGIDELAAQIEEPFAILPLKPMCDSALYNVDLCFRLGPANLQQSRATPQRDAAPTHTSNNVHPIAPEIAESWLLNFSAALKRPQ</sequence>
<evidence type="ECO:0000256" key="8">
    <source>
        <dbReference type="SAM" id="Phobius"/>
    </source>
</evidence>
<evidence type="ECO:0000256" key="5">
    <source>
        <dbReference type="ARBA" id="ARBA00022989"/>
    </source>
</evidence>
<dbReference type="EMBL" id="HBGG01041951">
    <property type="protein sequence ID" value="CAD9226770.1"/>
    <property type="molecule type" value="Transcribed_RNA"/>
</dbReference>
<evidence type="ECO:0000256" key="4">
    <source>
        <dbReference type="ARBA" id="ARBA00022692"/>
    </source>
</evidence>
<keyword evidence="6" id="KW-0406">Ion transport</keyword>
<keyword evidence="4 8" id="KW-0812">Transmembrane</keyword>
<evidence type="ECO:0000313" key="9">
    <source>
        <dbReference type="EMBL" id="CAD9226770.1"/>
    </source>
</evidence>
<feature type="transmembrane region" description="Helical" evidence="8">
    <location>
        <begin position="140"/>
        <end position="171"/>
    </location>
</feature>
<protein>
    <recommendedName>
        <fullName evidence="10">Bestrophin homolog</fullName>
    </recommendedName>
</protein>